<keyword evidence="2 5" id="KW-0689">Ribosomal protein</keyword>
<comment type="similarity">
    <text evidence="1">Belongs to the bacterial ribosomal protein bS1 family.</text>
</comment>
<dbReference type="SMART" id="SM00316">
    <property type="entry name" value="S1"/>
    <property type="match status" value="2"/>
</dbReference>
<dbReference type="PANTHER" id="PTHR10724">
    <property type="entry name" value="30S RIBOSOMAL PROTEIN S1"/>
    <property type="match status" value="1"/>
</dbReference>
<dbReference type="AlphaFoldDB" id="A0A3D8P443"/>
<accession>A0A3D8P443</accession>
<feature type="domain" description="S1 motif" evidence="4">
    <location>
        <begin position="123"/>
        <end position="198"/>
    </location>
</feature>
<dbReference type="OrthoDB" id="9793609at2"/>
<name>A0A3D8P443_9THEO</name>
<protein>
    <submittedName>
        <fullName evidence="5">30S ribosomal protein S1</fullName>
    </submittedName>
</protein>
<dbReference type="GO" id="GO:0005840">
    <property type="term" value="C:ribosome"/>
    <property type="evidence" value="ECO:0007669"/>
    <property type="project" value="UniProtKB-KW"/>
</dbReference>
<dbReference type="PANTHER" id="PTHR10724:SF7">
    <property type="entry name" value="SMALL RIBOSOMAL SUBUNIT PROTEIN BS1C"/>
    <property type="match status" value="1"/>
</dbReference>
<evidence type="ECO:0000313" key="5">
    <source>
        <dbReference type="EMBL" id="RDV83922.1"/>
    </source>
</evidence>
<keyword evidence="6" id="KW-1185">Reference proteome</keyword>
<dbReference type="EMBL" id="QSLN01000003">
    <property type="protein sequence ID" value="RDV83922.1"/>
    <property type="molecule type" value="Genomic_DNA"/>
</dbReference>
<evidence type="ECO:0000259" key="4">
    <source>
        <dbReference type="PROSITE" id="PS50126"/>
    </source>
</evidence>
<dbReference type="GO" id="GO:0003735">
    <property type="term" value="F:structural constituent of ribosome"/>
    <property type="evidence" value="ECO:0007669"/>
    <property type="project" value="TreeGrafter"/>
</dbReference>
<dbReference type="InterPro" id="IPR003029">
    <property type="entry name" value="S1_domain"/>
</dbReference>
<dbReference type="InterPro" id="IPR050437">
    <property type="entry name" value="Ribos_protein_bS1-like"/>
</dbReference>
<dbReference type="GO" id="GO:0006412">
    <property type="term" value="P:translation"/>
    <property type="evidence" value="ECO:0007669"/>
    <property type="project" value="TreeGrafter"/>
</dbReference>
<dbReference type="RefSeq" id="WP_115792141.1">
    <property type="nucleotide sequence ID" value="NZ_QSLN01000003.1"/>
</dbReference>
<dbReference type="GO" id="GO:1990904">
    <property type="term" value="C:ribonucleoprotein complex"/>
    <property type="evidence" value="ECO:0007669"/>
    <property type="project" value="UniProtKB-KW"/>
</dbReference>
<dbReference type="Pfam" id="PF00575">
    <property type="entry name" value="S1"/>
    <property type="match status" value="1"/>
</dbReference>
<dbReference type="GO" id="GO:0003729">
    <property type="term" value="F:mRNA binding"/>
    <property type="evidence" value="ECO:0007669"/>
    <property type="project" value="TreeGrafter"/>
</dbReference>
<dbReference type="InterPro" id="IPR012340">
    <property type="entry name" value="NA-bd_OB-fold"/>
</dbReference>
<dbReference type="PROSITE" id="PS50126">
    <property type="entry name" value="S1"/>
    <property type="match status" value="1"/>
</dbReference>
<gene>
    <name evidence="5" type="ORF">DXX99_03545</name>
</gene>
<comment type="caution">
    <text evidence="5">The sequence shown here is derived from an EMBL/GenBank/DDBJ whole genome shotgun (WGS) entry which is preliminary data.</text>
</comment>
<dbReference type="SUPFAM" id="SSF50249">
    <property type="entry name" value="Nucleic acid-binding proteins"/>
    <property type="match status" value="2"/>
</dbReference>
<dbReference type="Proteomes" id="UP000256329">
    <property type="component" value="Unassembled WGS sequence"/>
</dbReference>
<reference evidence="5 6" key="1">
    <citation type="submission" date="2018-08" db="EMBL/GenBank/DDBJ databases">
        <title>Form III RuBisCO-mediated autotrophy in Thermodesulfobium bacteria.</title>
        <authorList>
            <person name="Toshchakov S.V."/>
            <person name="Kublanov I.V."/>
            <person name="Frolov E."/>
            <person name="Bonch-Osmolovskaya E.A."/>
            <person name="Tourova T.P."/>
            <person name="Chernych N.A."/>
            <person name="Lebedinsky A.V."/>
        </authorList>
    </citation>
    <scope>NUCLEOTIDE SEQUENCE [LARGE SCALE GENOMIC DNA]</scope>
    <source>
        <strain evidence="5 6">SR</strain>
    </source>
</reference>
<keyword evidence="3" id="KW-0687">Ribonucleoprotein</keyword>
<evidence type="ECO:0000313" key="6">
    <source>
        <dbReference type="Proteomes" id="UP000256329"/>
    </source>
</evidence>
<sequence length="277" mass="31144">MQEEIRLPETWIEVAWARRTGKILTWPAKGVEEHPDGDGKTLPHLVVMKDGVKGLIPLPEAGVGAENGELSPGEARNRLRHLVGQPVDFIVTWCHEDTLTFRASRKRALEVLAKDTWARLRPGERVEALVRRPAFRKEDRRVTGFVVEVDGVEGFLPRAELAWGWVDDPLKLLRPGDRVVVEVLETDRERGRLVVSRKAVLSWEEQVKNYREEGSYVGAVTRVTPSYLVVELEPGMTVTARHMKVGIPNTGDLVEVVITGIDPERKRLLGVAVRPVK</sequence>
<evidence type="ECO:0000256" key="2">
    <source>
        <dbReference type="ARBA" id="ARBA00022980"/>
    </source>
</evidence>
<organism evidence="5 6">
    <name type="scientific">Ammonifex thiophilus</name>
    <dbReference type="NCBI Taxonomy" id="444093"/>
    <lineage>
        <taxon>Bacteria</taxon>
        <taxon>Bacillati</taxon>
        <taxon>Bacillota</taxon>
        <taxon>Clostridia</taxon>
        <taxon>Thermoanaerobacterales</taxon>
        <taxon>Thermoanaerobacteraceae</taxon>
        <taxon>Ammonifex</taxon>
    </lineage>
</organism>
<evidence type="ECO:0000256" key="1">
    <source>
        <dbReference type="ARBA" id="ARBA00006767"/>
    </source>
</evidence>
<dbReference type="Gene3D" id="2.40.50.140">
    <property type="entry name" value="Nucleic acid-binding proteins"/>
    <property type="match status" value="1"/>
</dbReference>
<evidence type="ECO:0000256" key="3">
    <source>
        <dbReference type="ARBA" id="ARBA00023274"/>
    </source>
</evidence>
<proteinExistence type="inferred from homology"/>